<evidence type="ECO:0000313" key="2">
    <source>
        <dbReference type="EMBL" id="KKP59102.1"/>
    </source>
</evidence>
<gene>
    <name evidence="2" type="ORF">UR52_C0014G0006</name>
</gene>
<keyword evidence="1" id="KW-0472">Membrane</keyword>
<sequence length="220" mass="23646">MVNVPGLVAEIVSNFFTGIALFLPQFFAGLLILLVGLLIAGVVKHLVIGLFKIIKFDTFAKDSKLFPSIDVGVWPELFGELLRWTILILFIVATVETWGIKKVGDFLNQLLIYLPNVFIAVVMGLVGVVVGNLVSDVVKHGSKSMGAHATGSLASLARYAIYVFTLLLVLHQLGVAADLIRILFTGVVAMLAIAGGLAFGLGGQDTAKDILRSVREKLEK</sequence>
<dbReference type="Gene3D" id="1.10.287.1260">
    <property type="match status" value="1"/>
</dbReference>
<dbReference type="PANTHER" id="PTHR30221">
    <property type="entry name" value="SMALL-CONDUCTANCE MECHANOSENSITIVE CHANNEL"/>
    <property type="match status" value="1"/>
</dbReference>
<name>A0A0G0DVG0_9BACT</name>
<dbReference type="GO" id="GO:0008381">
    <property type="term" value="F:mechanosensitive monoatomic ion channel activity"/>
    <property type="evidence" value="ECO:0007669"/>
    <property type="project" value="InterPro"/>
</dbReference>
<dbReference type="InterPro" id="IPR008910">
    <property type="entry name" value="MSC_TM_helix"/>
</dbReference>
<proteinExistence type="predicted"/>
<feature type="transmembrane region" description="Helical" evidence="1">
    <location>
        <begin position="156"/>
        <end position="173"/>
    </location>
</feature>
<evidence type="ECO:0000256" key="1">
    <source>
        <dbReference type="SAM" id="Phobius"/>
    </source>
</evidence>
<organism evidence="2 3">
    <name type="scientific">Candidatus Gottesmanbacteria bacterium GW2011_GWA1_34_13</name>
    <dbReference type="NCBI Taxonomy" id="1618434"/>
    <lineage>
        <taxon>Bacteria</taxon>
        <taxon>Candidatus Gottesmaniibacteriota</taxon>
    </lineage>
</organism>
<dbReference type="Pfam" id="PF05552">
    <property type="entry name" value="MS_channel_1st_1"/>
    <property type="match status" value="2"/>
</dbReference>
<keyword evidence="1" id="KW-1133">Transmembrane helix</keyword>
<protein>
    <submittedName>
        <fullName evidence="2">Small-conductance mechanosensitive ion channel-like protein</fullName>
    </submittedName>
</protein>
<dbReference type="EMBL" id="LBPN01000014">
    <property type="protein sequence ID" value="KKP59102.1"/>
    <property type="molecule type" value="Genomic_DNA"/>
</dbReference>
<comment type="caution">
    <text evidence="2">The sequence shown here is derived from an EMBL/GenBank/DDBJ whole genome shotgun (WGS) entry which is preliminary data.</text>
</comment>
<dbReference type="AlphaFoldDB" id="A0A0G0DVG0"/>
<evidence type="ECO:0000313" key="3">
    <source>
        <dbReference type="Proteomes" id="UP000034176"/>
    </source>
</evidence>
<feature type="transmembrane region" description="Helical" evidence="1">
    <location>
        <begin position="179"/>
        <end position="202"/>
    </location>
</feature>
<reference evidence="2 3" key="1">
    <citation type="journal article" date="2015" name="Nature">
        <title>rRNA introns, odd ribosomes, and small enigmatic genomes across a large radiation of phyla.</title>
        <authorList>
            <person name="Brown C.T."/>
            <person name="Hug L.A."/>
            <person name="Thomas B.C."/>
            <person name="Sharon I."/>
            <person name="Castelle C.J."/>
            <person name="Singh A."/>
            <person name="Wilkins M.J."/>
            <person name="Williams K.H."/>
            <person name="Banfield J.F."/>
        </authorList>
    </citation>
    <scope>NUCLEOTIDE SEQUENCE [LARGE SCALE GENOMIC DNA]</scope>
</reference>
<dbReference type="PANTHER" id="PTHR30221:SF1">
    <property type="entry name" value="SMALL-CONDUCTANCE MECHANOSENSITIVE CHANNEL"/>
    <property type="match status" value="1"/>
</dbReference>
<accession>A0A0G0DVG0</accession>
<feature type="transmembrane region" description="Helical" evidence="1">
    <location>
        <begin position="15"/>
        <end position="43"/>
    </location>
</feature>
<feature type="transmembrane region" description="Helical" evidence="1">
    <location>
        <begin position="112"/>
        <end position="135"/>
    </location>
</feature>
<feature type="transmembrane region" description="Helical" evidence="1">
    <location>
        <begin position="81"/>
        <end position="100"/>
    </location>
</feature>
<keyword evidence="1" id="KW-0812">Transmembrane</keyword>
<dbReference type="InterPro" id="IPR045275">
    <property type="entry name" value="MscS_archaea/bacteria_type"/>
</dbReference>
<dbReference type="Proteomes" id="UP000034176">
    <property type="component" value="Unassembled WGS sequence"/>
</dbReference>